<evidence type="ECO:0000313" key="3">
    <source>
        <dbReference type="Proteomes" id="UP000049455"/>
    </source>
</evidence>
<accession>A0A0M7B6Z4</accession>
<sequence length="93" mass="11130">MLIHLHKQATTTPKVRAAIQANTEPAPVLVERFGITEQTVYKWRKRDSVADRSHTPHRLQTTLTHHRRRPSRWPCERRCWCRWMICWRLCGSS</sequence>
<dbReference type="AlphaFoldDB" id="A0A0M7B6Z4"/>
<gene>
    <name evidence="1" type="ORF">JSE7799_01262</name>
    <name evidence="2" type="ORF">JSE7799_02044</name>
</gene>
<evidence type="ECO:0000313" key="2">
    <source>
        <dbReference type="EMBL" id="CUH39320.1"/>
    </source>
</evidence>
<reference evidence="1 3" key="1">
    <citation type="submission" date="2015-09" db="EMBL/GenBank/DDBJ databases">
        <authorList>
            <person name="Jackson K.R."/>
            <person name="Lunt B.L."/>
            <person name="Fisher J.N.B."/>
            <person name="Gardner A.V."/>
            <person name="Bailey M.E."/>
            <person name="Deus L.M."/>
            <person name="Earl A.S."/>
            <person name="Gibby P.D."/>
            <person name="Hartmann K.A."/>
            <person name="Liu J.E."/>
            <person name="Manci A.M."/>
            <person name="Nielsen D.A."/>
            <person name="Solomon M.B."/>
            <person name="Breakwell D.P."/>
            <person name="Burnett S.H."/>
            <person name="Grose J.H."/>
        </authorList>
    </citation>
    <scope>NUCLEOTIDE SEQUENCE [LARGE SCALE GENOMIC DNA]</scope>
    <source>
        <strain evidence="1 3">CECT 7799</strain>
    </source>
</reference>
<dbReference type="EMBL" id="CYPR01000128">
    <property type="protein sequence ID" value="CUH39320.1"/>
    <property type="molecule type" value="Genomic_DNA"/>
</dbReference>
<dbReference type="STRING" id="313367.JSE7799_01262"/>
<organism evidence="1 3">
    <name type="scientific">Jannaschia seosinensis</name>
    <dbReference type="NCBI Taxonomy" id="313367"/>
    <lineage>
        <taxon>Bacteria</taxon>
        <taxon>Pseudomonadati</taxon>
        <taxon>Pseudomonadota</taxon>
        <taxon>Alphaproteobacteria</taxon>
        <taxon>Rhodobacterales</taxon>
        <taxon>Roseobacteraceae</taxon>
        <taxon>Jannaschia</taxon>
    </lineage>
</organism>
<dbReference type="Proteomes" id="UP000049455">
    <property type="component" value="Unassembled WGS sequence"/>
</dbReference>
<evidence type="ECO:0000313" key="1">
    <source>
        <dbReference type="EMBL" id="CUH37106.1"/>
    </source>
</evidence>
<name>A0A0M7B6Z4_9RHOB</name>
<proteinExistence type="predicted"/>
<dbReference type="EMBL" id="CYPR01000075">
    <property type="protein sequence ID" value="CUH37106.1"/>
    <property type="molecule type" value="Genomic_DNA"/>
</dbReference>
<evidence type="ECO:0008006" key="4">
    <source>
        <dbReference type="Google" id="ProtNLM"/>
    </source>
</evidence>
<keyword evidence="3" id="KW-1185">Reference proteome</keyword>
<protein>
    <recommendedName>
        <fullName evidence="4">Transposase</fullName>
    </recommendedName>
</protein>